<dbReference type="AlphaFoldDB" id="A0A4R2LF41"/>
<reference evidence="1 2" key="1">
    <citation type="submission" date="2019-03" db="EMBL/GenBank/DDBJ databases">
        <title>Genomic Encyclopedia of Type Strains, Phase IV (KMG-IV): sequencing the most valuable type-strain genomes for metagenomic binning, comparative biology and taxonomic classification.</title>
        <authorList>
            <person name="Goeker M."/>
        </authorList>
    </citation>
    <scope>NUCLEOTIDE SEQUENCE [LARGE SCALE GENOMIC DNA]</scope>
    <source>
        <strain evidence="1 2">DSM 28559</strain>
    </source>
</reference>
<dbReference type="EMBL" id="SLXA01000002">
    <property type="protein sequence ID" value="TCO85718.1"/>
    <property type="molecule type" value="Genomic_DNA"/>
</dbReference>
<dbReference type="Proteomes" id="UP000295711">
    <property type="component" value="Unassembled WGS sequence"/>
</dbReference>
<proteinExistence type="predicted"/>
<evidence type="ECO:0000313" key="1">
    <source>
        <dbReference type="EMBL" id="TCO85718.1"/>
    </source>
</evidence>
<protein>
    <submittedName>
        <fullName evidence="1">Uncharacterized protein</fullName>
    </submittedName>
</protein>
<organism evidence="1 2">
    <name type="scientific">Frisingicoccus caecimuris</name>
    <dbReference type="NCBI Taxonomy" id="1796636"/>
    <lineage>
        <taxon>Bacteria</taxon>
        <taxon>Bacillati</taxon>
        <taxon>Bacillota</taxon>
        <taxon>Clostridia</taxon>
        <taxon>Lachnospirales</taxon>
        <taxon>Lachnospiraceae</taxon>
        <taxon>Frisingicoccus</taxon>
    </lineage>
</organism>
<evidence type="ECO:0000313" key="2">
    <source>
        <dbReference type="Proteomes" id="UP000295711"/>
    </source>
</evidence>
<sequence length="48" mass="5487">MIEKSFLYAGNLEEEIREIRGLVEKSDGLEQKDSFSVECSPILTIYCC</sequence>
<keyword evidence="2" id="KW-1185">Reference proteome</keyword>
<gene>
    <name evidence="1" type="ORF">EV212_10232</name>
</gene>
<name>A0A4R2LF41_9FIRM</name>
<comment type="caution">
    <text evidence="1">The sequence shown here is derived from an EMBL/GenBank/DDBJ whole genome shotgun (WGS) entry which is preliminary data.</text>
</comment>
<dbReference type="RefSeq" id="WP_165873272.1">
    <property type="nucleotide sequence ID" value="NZ_JANKAQ010000001.1"/>
</dbReference>
<accession>A0A4R2LF41</accession>